<sequence>MVARMMRWPPWPPLHSKNFQVKLVLLRLEAPLGLQGPDDLAGGAPTGQEANAEAAAPEKKKVLTAEVRWKGPKTTLTSLRRPSIKRNCTRALEALDLRPLKEGEEGEEGFLSGVVSVVEWNEEFRSVCCLTSHKHNAYHPWEVAFSVLDSNGGPSRRKMFVIGSASLNLSEFISLSLMEMRPAEESSDARSIVPVPLSPAPVDALHAERDELSALKAGLRKVKIFTELMSARRSKKACGEDEGSEGRCSARSEDGEHSSCPFDTDSPRRRTLTKATTTRRNTALGSRSATGRWPLQTTSGVVLLADEDQRGEEHPPWRKRKLSFRSPKARGEPLLYGEEGGDDIDWPPAQLLTNPSFFFSSAAGAGAAGAAGQQVLCGSEFGDEGFAVGSWGEKECSLRPSTAERAGRRRERLHRPGGGGRRLLQANGDAIPIKSQFDSLIREGSREWRNLCEHEAYRQRFPDRHFDLDTVLHAKIRPLSVAAGKSFVGFFHPEGTTTTTTTTGSDGGGGADGSGFDFLQEAMSFDSIWDEVSRAATEQRSRPAPGGGSPQQQVYIVSWNDHFFVLKVEEAAYYIIDTLGERLHEGCNQAYILKFDDKPAAAGEAVVAQPETLQQAGGVAGAVEEEVAAETEEVEAEEEVVVCRGKESCKEYIKTPGRRPEGLMASTPIHHRLQIEFHFTEPSSPQRRRRSRPSRALPPCIAKRT</sequence>
<dbReference type="AlphaFoldDB" id="A0A7I8IKN3"/>
<feature type="region of interest" description="Disordered" evidence="1">
    <location>
        <begin position="402"/>
        <end position="425"/>
    </location>
</feature>
<evidence type="ECO:0000259" key="2">
    <source>
        <dbReference type="PROSITE" id="PS51840"/>
    </source>
</evidence>
<gene>
    <name evidence="3" type="ORF">SI7747_04004889</name>
</gene>
<dbReference type="Proteomes" id="UP001189122">
    <property type="component" value="Unassembled WGS sequence"/>
</dbReference>
<proteinExistence type="predicted"/>
<dbReference type="EMBL" id="CACRZD030000004">
    <property type="protein sequence ID" value="CAA6658444.1"/>
    <property type="molecule type" value="Genomic_DNA"/>
</dbReference>
<feature type="compositionally biased region" description="Low complexity" evidence="1">
    <location>
        <begin position="273"/>
        <end position="282"/>
    </location>
</feature>
<feature type="compositionally biased region" description="Basic and acidic residues" evidence="1">
    <location>
        <begin position="244"/>
        <end position="257"/>
    </location>
</feature>
<reference evidence="3 4" key="1">
    <citation type="submission" date="2019-12" db="EMBL/GenBank/DDBJ databases">
        <authorList>
            <person name="Scholz U."/>
            <person name="Mascher M."/>
            <person name="Fiebig A."/>
        </authorList>
    </citation>
    <scope>NUCLEOTIDE SEQUENCE</scope>
</reference>
<dbReference type="PANTHER" id="PTHR31182:SF15">
    <property type="entry name" value="F26K24.5 PROTEIN"/>
    <property type="match status" value="1"/>
</dbReference>
<dbReference type="PANTHER" id="PTHR31182">
    <property type="entry name" value="C2 NT-TYPE DOMAIN-CONTAINING PROTEIN"/>
    <property type="match status" value="1"/>
</dbReference>
<feature type="domain" description="C2 NT-type" evidence="2">
    <location>
        <begin position="9"/>
        <end position="201"/>
    </location>
</feature>
<feature type="region of interest" description="Disordered" evidence="1">
    <location>
        <begin position="234"/>
        <end position="291"/>
    </location>
</feature>
<accession>A0A7I8IKN3</accession>
<evidence type="ECO:0000313" key="3">
    <source>
        <dbReference type="EMBL" id="CAA2618722.1"/>
    </source>
</evidence>
<organism evidence="3">
    <name type="scientific">Spirodela intermedia</name>
    <name type="common">Intermediate duckweed</name>
    <dbReference type="NCBI Taxonomy" id="51605"/>
    <lineage>
        <taxon>Eukaryota</taxon>
        <taxon>Viridiplantae</taxon>
        <taxon>Streptophyta</taxon>
        <taxon>Embryophyta</taxon>
        <taxon>Tracheophyta</taxon>
        <taxon>Spermatophyta</taxon>
        <taxon>Magnoliopsida</taxon>
        <taxon>Liliopsida</taxon>
        <taxon>Araceae</taxon>
        <taxon>Lemnoideae</taxon>
        <taxon>Spirodela</taxon>
    </lineage>
</organism>
<name>A0A7I8IKN3_SPIIN</name>
<dbReference type="EMBL" id="LR743591">
    <property type="protein sequence ID" value="CAA2618722.1"/>
    <property type="molecule type" value="Genomic_DNA"/>
</dbReference>
<protein>
    <recommendedName>
        <fullName evidence="2">C2 NT-type domain-containing protein</fullName>
    </recommendedName>
</protein>
<dbReference type="InterPro" id="IPR019448">
    <property type="entry name" value="NT-C2"/>
</dbReference>
<dbReference type="PROSITE" id="PS51840">
    <property type="entry name" value="C2_NT"/>
    <property type="match status" value="1"/>
</dbReference>
<keyword evidence="4" id="KW-1185">Reference proteome</keyword>
<feature type="region of interest" description="Disordered" evidence="1">
    <location>
        <begin position="681"/>
        <end position="705"/>
    </location>
</feature>
<evidence type="ECO:0000313" key="4">
    <source>
        <dbReference type="Proteomes" id="UP001189122"/>
    </source>
</evidence>
<feature type="region of interest" description="Disordered" evidence="1">
    <location>
        <begin position="37"/>
        <end position="57"/>
    </location>
</feature>
<evidence type="ECO:0000256" key="1">
    <source>
        <dbReference type="SAM" id="MobiDB-lite"/>
    </source>
</evidence>
<dbReference type="Pfam" id="PF10358">
    <property type="entry name" value="NT-C2"/>
    <property type="match status" value="1"/>
</dbReference>